<dbReference type="PANTHER" id="PTHR43431:SF7">
    <property type="entry name" value="OXIDOREDUCTASE, SHORT CHAIN DEHYDROGENASE_REDUCTASE FAMILY (AFU_ORTHOLOGUE AFUA_5G14000)"/>
    <property type="match status" value="1"/>
</dbReference>
<proteinExistence type="predicted"/>
<gene>
    <name evidence="1" type="ORF">CK498_16285</name>
</gene>
<reference evidence="1 2" key="1">
    <citation type="submission" date="2017-08" db="EMBL/GenBank/DDBJ databases">
        <title>Halomonas alkalisoli sp. nov., isolated from saline alkaline soil.</title>
        <authorList>
            <person name="Wang D."/>
            <person name="Zhang G."/>
        </authorList>
    </citation>
    <scope>NUCLEOTIDE SEQUENCE [LARGE SCALE GENOMIC DNA]</scope>
    <source>
        <strain evidence="1 2">WRN001</strain>
    </source>
</reference>
<dbReference type="CDD" id="cd05233">
    <property type="entry name" value="SDR_c"/>
    <property type="match status" value="1"/>
</dbReference>
<organism evidence="1 2">
    <name type="scientific">Halomonas salipaludis</name>
    <dbReference type="NCBI Taxonomy" id="2032625"/>
    <lineage>
        <taxon>Bacteria</taxon>
        <taxon>Pseudomonadati</taxon>
        <taxon>Pseudomonadota</taxon>
        <taxon>Gammaproteobacteria</taxon>
        <taxon>Oceanospirillales</taxon>
        <taxon>Halomonadaceae</taxon>
        <taxon>Halomonas</taxon>
    </lineage>
</organism>
<name>A0A2A2ES51_9GAMM</name>
<dbReference type="Pfam" id="PF00106">
    <property type="entry name" value="adh_short"/>
    <property type="match status" value="1"/>
</dbReference>
<dbReference type="Gene3D" id="3.40.50.720">
    <property type="entry name" value="NAD(P)-binding Rossmann-like Domain"/>
    <property type="match status" value="1"/>
</dbReference>
<accession>A0A2A2ES51</accession>
<dbReference type="PRINTS" id="PR00081">
    <property type="entry name" value="GDHRDH"/>
</dbReference>
<dbReference type="AlphaFoldDB" id="A0A2A2ES51"/>
<dbReference type="SUPFAM" id="SSF51735">
    <property type="entry name" value="NAD(P)-binding Rossmann-fold domains"/>
    <property type="match status" value="1"/>
</dbReference>
<dbReference type="EMBL" id="NSKB01000006">
    <property type="protein sequence ID" value="PAU75488.1"/>
    <property type="molecule type" value="Genomic_DNA"/>
</dbReference>
<dbReference type="OrthoDB" id="9808814at2"/>
<protein>
    <submittedName>
        <fullName evidence="1">Dehydrogenase</fullName>
    </submittedName>
</protein>
<comment type="caution">
    <text evidence="1">The sequence shown here is derived from an EMBL/GenBank/DDBJ whole genome shotgun (WGS) entry which is preliminary data.</text>
</comment>
<sequence length="239" mass="25417">MRIMIVGASQGLGRAFIEGLGDSGDSLIGVSRSVPTRLPERAGIEIEWIAADLASPEPAAAKVAGAMAGGKLDVLIYNLGLWESRAFEPDYRFLADSPAEIQHMVTVNVSGAILLIQALLPALLNSAAPRIILTGSTSALPGHGRPEVTFSATKFALRGIAEALREGFRDQGLAVTCLQLGYLNTEDDLAVPLERAAQRDEGESIPLHDVVHLVRTLLALSPNAYVREVVMPAIGDTRF</sequence>
<keyword evidence="2" id="KW-1185">Reference proteome</keyword>
<dbReference type="PANTHER" id="PTHR43431">
    <property type="entry name" value="OXIDOREDUCTASE, SHORT CHAIN DEHYDROGENASE/REDUCTASE FAMILY (AFU_ORTHOLOGUE AFUA_5G14000)"/>
    <property type="match status" value="1"/>
</dbReference>
<evidence type="ECO:0000313" key="1">
    <source>
        <dbReference type="EMBL" id="PAU75488.1"/>
    </source>
</evidence>
<dbReference type="InterPro" id="IPR002347">
    <property type="entry name" value="SDR_fam"/>
</dbReference>
<evidence type="ECO:0000313" key="2">
    <source>
        <dbReference type="Proteomes" id="UP000217771"/>
    </source>
</evidence>
<dbReference type="RefSeq" id="WP_095621914.1">
    <property type="nucleotide sequence ID" value="NZ_NSKB01000006.1"/>
</dbReference>
<dbReference type="Proteomes" id="UP000217771">
    <property type="component" value="Unassembled WGS sequence"/>
</dbReference>
<dbReference type="InterPro" id="IPR036291">
    <property type="entry name" value="NAD(P)-bd_dom_sf"/>
</dbReference>